<evidence type="ECO:0000259" key="2">
    <source>
        <dbReference type="Pfam" id="PF14716"/>
    </source>
</evidence>
<organism evidence="3 4">
    <name type="scientific">Rhodofomes roseus</name>
    <dbReference type="NCBI Taxonomy" id="34475"/>
    <lineage>
        <taxon>Eukaryota</taxon>
        <taxon>Fungi</taxon>
        <taxon>Dikarya</taxon>
        <taxon>Basidiomycota</taxon>
        <taxon>Agaricomycotina</taxon>
        <taxon>Agaricomycetes</taxon>
        <taxon>Polyporales</taxon>
        <taxon>Rhodofomes</taxon>
    </lineage>
</organism>
<accession>A0A4Y9YZ11</accession>
<protein>
    <recommendedName>
        <fullName evidence="2">Crossover junction endonuclease MUS81-like HHH domain-containing protein</fullName>
    </recommendedName>
</protein>
<reference evidence="3 4" key="1">
    <citation type="submission" date="2019-01" db="EMBL/GenBank/DDBJ databases">
        <title>Genome sequencing of the rare red list fungi Fomitopsis rosea.</title>
        <authorList>
            <person name="Buettner E."/>
            <person name="Kellner H."/>
        </authorList>
    </citation>
    <scope>NUCLEOTIDE SEQUENCE [LARGE SCALE GENOMIC DNA]</scope>
    <source>
        <strain evidence="3 4">DSM 105464</strain>
    </source>
</reference>
<dbReference type="InterPro" id="IPR010996">
    <property type="entry name" value="HHH_MUS81"/>
</dbReference>
<dbReference type="Pfam" id="PF14716">
    <property type="entry name" value="HHH_8"/>
    <property type="match status" value="1"/>
</dbReference>
<evidence type="ECO:0000313" key="3">
    <source>
        <dbReference type="EMBL" id="TFY66997.1"/>
    </source>
</evidence>
<gene>
    <name evidence="3" type="ORF">EVJ58_g1902</name>
</gene>
<dbReference type="InterPro" id="IPR027421">
    <property type="entry name" value="DNA_pol_lamdba_lyase_dom_sf"/>
</dbReference>
<sequence>MTRDECSASLLSLPEDVLLTLPHYLRDIEDFINLAATCRLLHNLSLHTLPRTILRLAAAASRTFFRPDPCFLVAATARQVGEWASRSSENTAELRAAFRKGMDGLLELALEHAGLTMERIRELYELRFSTINPVVDLIDRCVGVQWYATPNFWDGGVDDAWTLNMDPPETFFHLATYGELFAPAFDTFLDTGVVPEAMDVDTRLEFVKYCIPDWMCYIRQKDLRNTGNKPDPRRVVQPVGPYEPFLNSVKTYPDGFTEYTHQRGLGHLIDSTRWNPSWAEVRAAVGGDFEEEWRQDLWKAVVMYQGLEGMKMIRPGDLAPWRERLAVWRAKIAALTLRPGKCANPLFLRWVKEFHDEKDYRKRGGPPRATGYENAVRALEMCTQTYAHPADMRGKVSGVGPTTIERLTEKLEEYCERRAMPMPEPTPKPARGRKAVAAKPKTPSKAKVEKAESDDEDFTPTKRKRTQRKAAASKAKVKHEEDEEDEPEDDDEYEDKPPPKKRARRMPKKTQEPVEIIVREVEESE</sequence>
<dbReference type="Proteomes" id="UP000298390">
    <property type="component" value="Unassembled WGS sequence"/>
</dbReference>
<dbReference type="Gene3D" id="1.10.150.110">
    <property type="entry name" value="DNA polymerase beta, N-terminal domain-like"/>
    <property type="match status" value="1"/>
</dbReference>
<feature type="region of interest" description="Disordered" evidence="1">
    <location>
        <begin position="419"/>
        <end position="514"/>
    </location>
</feature>
<feature type="compositionally biased region" description="Basic residues" evidence="1">
    <location>
        <begin position="499"/>
        <end position="508"/>
    </location>
</feature>
<evidence type="ECO:0000313" key="4">
    <source>
        <dbReference type="Proteomes" id="UP000298390"/>
    </source>
</evidence>
<evidence type="ECO:0000256" key="1">
    <source>
        <dbReference type="SAM" id="MobiDB-lite"/>
    </source>
</evidence>
<name>A0A4Y9YZ11_9APHY</name>
<feature type="domain" description="Crossover junction endonuclease MUS81-like HHH" evidence="2">
    <location>
        <begin position="342"/>
        <end position="416"/>
    </location>
</feature>
<dbReference type="AlphaFoldDB" id="A0A4Y9YZ11"/>
<comment type="caution">
    <text evidence="3">The sequence shown here is derived from an EMBL/GenBank/DDBJ whole genome shotgun (WGS) entry which is preliminary data.</text>
</comment>
<proteinExistence type="predicted"/>
<feature type="compositionally biased region" description="Acidic residues" evidence="1">
    <location>
        <begin position="481"/>
        <end position="494"/>
    </location>
</feature>
<dbReference type="STRING" id="34475.A0A4Y9YZ11"/>
<dbReference type="EMBL" id="SEKV01000066">
    <property type="protein sequence ID" value="TFY66997.1"/>
    <property type="molecule type" value="Genomic_DNA"/>
</dbReference>